<proteinExistence type="predicted"/>
<dbReference type="EMBL" id="UOFE01000024">
    <property type="protein sequence ID" value="VAW52129.1"/>
    <property type="molecule type" value="Genomic_DNA"/>
</dbReference>
<accession>A0A3B0WSJ0</accession>
<dbReference type="InterPro" id="IPR026350">
    <property type="entry name" value="GxxExxY"/>
</dbReference>
<reference evidence="1" key="1">
    <citation type="submission" date="2018-06" db="EMBL/GenBank/DDBJ databases">
        <authorList>
            <person name="Zhirakovskaya E."/>
        </authorList>
    </citation>
    <scope>NUCLEOTIDE SEQUENCE</scope>
</reference>
<organism evidence="1">
    <name type="scientific">hydrothermal vent metagenome</name>
    <dbReference type="NCBI Taxonomy" id="652676"/>
    <lineage>
        <taxon>unclassified sequences</taxon>
        <taxon>metagenomes</taxon>
        <taxon>ecological metagenomes</taxon>
    </lineage>
</organism>
<dbReference type="AlphaFoldDB" id="A0A3B0WSJ0"/>
<sequence length="147" mass="16622">MTYIFNEILNEQDDLSLRLENRLLMDADVISESVICAAEYVVSLLGYGLPKSVYQLTLFNLLSEQGFKLQTQNSASLGHEEGCEKEVIIVNKILVIECVMQKELISDSQRRLMFDHDNNSVTGIIVNFGDCSTKNSITRVYQNSVLH</sequence>
<gene>
    <name evidence="1" type="ORF">MNBD_GAMMA05-660</name>
</gene>
<protein>
    <recommendedName>
        <fullName evidence="2">GxxExxY protein</fullName>
    </recommendedName>
</protein>
<evidence type="ECO:0000313" key="1">
    <source>
        <dbReference type="EMBL" id="VAW52129.1"/>
    </source>
</evidence>
<dbReference type="Pfam" id="PF13366">
    <property type="entry name" value="PDDEXK_3"/>
    <property type="match status" value="1"/>
</dbReference>
<evidence type="ECO:0008006" key="2">
    <source>
        <dbReference type="Google" id="ProtNLM"/>
    </source>
</evidence>
<name>A0A3B0WSJ0_9ZZZZ</name>